<evidence type="ECO:0000256" key="13">
    <source>
        <dbReference type="PIRNR" id="PIRNR002811"/>
    </source>
</evidence>
<dbReference type="Pfam" id="PF13155">
    <property type="entry name" value="Toprim_2"/>
    <property type="match status" value="1"/>
</dbReference>
<evidence type="ECO:0000256" key="7">
    <source>
        <dbReference type="ARBA" id="ARBA00022771"/>
    </source>
</evidence>
<dbReference type="SMART" id="SM00493">
    <property type="entry name" value="TOPRIM"/>
    <property type="match status" value="1"/>
</dbReference>
<evidence type="ECO:0000256" key="14">
    <source>
        <dbReference type="PIRSR" id="PIRSR002811-1"/>
    </source>
</evidence>
<keyword evidence="17" id="KW-1185">Reference proteome</keyword>
<dbReference type="InterPro" id="IPR030846">
    <property type="entry name" value="DnaG_bac"/>
</dbReference>
<dbReference type="PANTHER" id="PTHR30313:SF2">
    <property type="entry name" value="DNA PRIMASE"/>
    <property type="match status" value="1"/>
</dbReference>
<evidence type="ECO:0000313" key="17">
    <source>
        <dbReference type="Proteomes" id="UP000184148"/>
    </source>
</evidence>
<comment type="catalytic activity">
    <reaction evidence="12">
        <text>ssDNA + n NTP = ssDNA/pppN(pN)n-1 hybrid + (n-1) diphosphate.</text>
        <dbReference type="EC" id="2.7.7.101"/>
    </reaction>
</comment>
<dbReference type="InterPro" id="IPR050219">
    <property type="entry name" value="DnaG_primase"/>
</dbReference>
<dbReference type="Gene3D" id="3.90.980.10">
    <property type="entry name" value="DNA primase, catalytic core, N-terminal domain"/>
    <property type="match status" value="1"/>
</dbReference>
<keyword evidence="9" id="KW-0460">Magnesium</keyword>
<dbReference type="InterPro" id="IPR002694">
    <property type="entry name" value="Znf_CHC2"/>
</dbReference>
<dbReference type="Gene3D" id="1.10.860.10">
    <property type="entry name" value="DNAb Helicase, Chain A"/>
    <property type="match status" value="1"/>
</dbReference>
<dbReference type="GO" id="GO:1990077">
    <property type="term" value="C:primosome complex"/>
    <property type="evidence" value="ECO:0007669"/>
    <property type="project" value="UniProtKB-KW"/>
</dbReference>
<dbReference type="AlphaFoldDB" id="A0A1M5AV17"/>
<accession>A0A1M5AV17</accession>
<dbReference type="Gene3D" id="3.90.580.10">
    <property type="entry name" value="Zinc finger, CHC2-type domain"/>
    <property type="match status" value="1"/>
</dbReference>
<dbReference type="SUPFAM" id="SSF56731">
    <property type="entry name" value="DNA primase core"/>
    <property type="match status" value="1"/>
</dbReference>
<dbReference type="FunFam" id="3.90.580.10:FF:000001">
    <property type="entry name" value="DNA primase"/>
    <property type="match status" value="1"/>
</dbReference>
<comment type="subunit">
    <text evidence="12">Monomer. Interacts with DnaB.</text>
</comment>
<keyword evidence="10 12" id="KW-0238">DNA-binding</keyword>
<dbReference type="GO" id="GO:0008270">
    <property type="term" value="F:zinc ion binding"/>
    <property type="evidence" value="ECO:0007669"/>
    <property type="project" value="UniProtKB-UniRule"/>
</dbReference>
<keyword evidence="7 12" id="KW-0863">Zinc-finger</keyword>
<dbReference type="InterPro" id="IPR006171">
    <property type="entry name" value="TOPRIM_dom"/>
</dbReference>
<evidence type="ECO:0000256" key="12">
    <source>
        <dbReference type="HAMAP-Rule" id="MF_00974"/>
    </source>
</evidence>
<dbReference type="STRING" id="1121429.SAMN02745133_02385"/>
<dbReference type="RefSeq" id="WP_073239614.1">
    <property type="nucleotide sequence ID" value="NZ_FQUY01000019.1"/>
</dbReference>
<comment type="cofactor">
    <cofactor evidence="12 13 14">
        <name>Zn(2+)</name>
        <dbReference type="ChEBI" id="CHEBI:29105"/>
    </cofactor>
    <text evidence="12 13 14">Binds 1 zinc ion per monomer.</text>
</comment>
<dbReference type="GO" id="GO:0003899">
    <property type="term" value="F:DNA-directed RNA polymerase activity"/>
    <property type="evidence" value="ECO:0007669"/>
    <property type="project" value="UniProtKB-UniRule"/>
</dbReference>
<dbReference type="FunFam" id="3.40.1360.10:FF:000002">
    <property type="entry name" value="DNA primase"/>
    <property type="match status" value="1"/>
</dbReference>
<dbReference type="InterPro" id="IPR006295">
    <property type="entry name" value="DNA_primase_DnaG"/>
</dbReference>
<evidence type="ECO:0000256" key="2">
    <source>
        <dbReference type="ARBA" id="ARBA00022515"/>
    </source>
</evidence>
<protein>
    <recommendedName>
        <fullName evidence="12 13">DNA primase</fullName>
        <ecNumber evidence="12">2.7.7.101</ecNumber>
    </recommendedName>
</protein>
<keyword evidence="11 12" id="KW-0804">Transcription</keyword>
<evidence type="ECO:0000256" key="11">
    <source>
        <dbReference type="ARBA" id="ARBA00023163"/>
    </source>
</evidence>
<feature type="zinc finger region" description="CHC2-type" evidence="12 14">
    <location>
        <begin position="40"/>
        <end position="64"/>
    </location>
</feature>
<dbReference type="SMART" id="SM00400">
    <property type="entry name" value="ZnF_CHCC"/>
    <property type="match status" value="1"/>
</dbReference>
<dbReference type="GO" id="GO:0006269">
    <property type="term" value="P:DNA replication, synthesis of primer"/>
    <property type="evidence" value="ECO:0007669"/>
    <property type="project" value="UniProtKB-UniRule"/>
</dbReference>
<evidence type="ECO:0000259" key="15">
    <source>
        <dbReference type="PROSITE" id="PS50880"/>
    </source>
</evidence>
<dbReference type="PIRSF" id="PIRSF002811">
    <property type="entry name" value="DnaG"/>
    <property type="match status" value="1"/>
</dbReference>
<dbReference type="CDD" id="cd03364">
    <property type="entry name" value="TOPRIM_DnaG_primases"/>
    <property type="match status" value="1"/>
</dbReference>
<gene>
    <name evidence="12" type="primary">dnaG</name>
    <name evidence="16" type="ORF">SAMN02745133_02385</name>
</gene>
<dbReference type="Proteomes" id="UP000184148">
    <property type="component" value="Unassembled WGS sequence"/>
</dbReference>
<reference evidence="17" key="1">
    <citation type="submission" date="2016-11" db="EMBL/GenBank/DDBJ databases">
        <authorList>
            <person name="Varghese N."/>
            <person name="Submissions S."/>
        </authorList>
    </citation>
    <scope>NUCLEOTIDE SEQUENCE [LARGE SCALE GENOMIC DNA]</scope>
    <source>
        <strain evidence="17">DSM 12395</strain>
    </source>
</reference>
<evidence type="ECO:0000256" key="5">
    <source>
        <dbReference type="ARBA" id="ARBA00022705"/>
    </source>
</evidence>
<keyword evidence="8 12" id="KW-0862">Zinc</keyword>
<dbReference type="OrthoDB" id="9803773at2"/>
<comment type="similarity">
    <text evidence="12 13">Belongs to the DnaG primase family.</text>
</comment>
<organism evidence="16 17">
    <name type="scientific">Desulforamulus putei DSM 12395</name>
    <dbReference type="NCBI Taxonomy" id="1121429"/>
    <lineage>
        <taxon>Bacteria</taxon>
        <taxon>Bacillati</taxon>
        <taxon>Bacillota</taxon>
        <taxon>Clostridia</taxon>
        <taxon>Eubacteriales</taxon>
        <taxon>Peptococcaceae</taxon>
        <taxon>Desulforamulus</taxon>
    </lineage>
</organism>
<dbReference type="SUPFAM" id="SSF57783">
    <property type="entry name" value="Zinc beta-ribbon"/>
    <property type="match status" value="1"/>
</dbReference>
<dbReference type="InterPro" id="IPR013264">
    <property type="entry name" value="DNAG_N"/>
</dbReference>
<dbReference type="GO" id="GO:0000428">
    <property type="term" value="C:DNA-directed RNA polymerase complex"/>
    <property type="evidence" value="ECO:0007669"/>
    <property type="project" value="UniProtKB-KW"/>
</dbReference>
<dbReference type="FunFam" id="3.90.980.10:FF:000001">
    <property type="entry name" value="DNA primase"/>
    <property type="match status" value="1"/>
</dbReference>
<keyword evidence="1 12" id="KW-0240">DNA-directed RNA polymerase</keyword>
<evidence type="ECO:0000256" key="6">
    <source>
        <dbReference type="ARBA" id="ARBA00022723"/>
    </source>
</evidence>
<dbReference type="InterPro" id="IPR034151">
    <property type="entry name" value="TOPRIM_DnaG_bac"/>
</dbReference>
<dbReference type="EC" id="2.7.7.101" evidence="12"/>
<dbReference type="NCBIfam" id="TIGR01391">
    <property type="entry name" value="dnaG"/>
    <property type="match status" value="1"/>
</dbReference>
<dbReference type="InterPro" id="IPR037068">
    <property type="entry name" value="DNA_primase_core_N_sf"/>
</dbReference>
<dbReference type="EMBL" id="FQUY01000019">
    <property type="protein sequence ID" value="SHF34060.1"/>
    <property type="molecule type" value="Genomic_DNA"/>
</dbReference>
<keyword evidence="4 12" id="KW-0548">Nucleotidyltransferase</keyword>
<evidence type="ECO:0000256" key="3">
    <source>
        <dbReference type="ARBA" id="ARBA00022679"/>
    </source>
</evidence>
<dbReference type="Pfam" id="PF01807">
    <property type="entry name" value="Zn_ribbon_DnaG"/>
    <property type="match status" value="1"/>
</dbReference>
<dbReference type="Gene3D" id="3.40.1360.10">
    <property type="match status" value="1"/>
</dbReference>
<dbReference type="InterPro" id="IPR016136">
    <property type="entry name" value="DNA_helicase_N/primase_C"/>
</dbReference>
<dbReference type="GO" id="GO:0003677">
    <property type="term" value="F:DNA binding"/>
    <property type="evidence" value="ECO:0007669"/>
    <property type="project" value="UniProtKB-KW"/>
</dbReference>
<proteinExistence type="inferred from homology"/>
<evidence type="ECO:0000256" key="10">
    <source>
        <dbReference type="ARBA" id="ARBA00023125"/>
    </source>
</evidence>
<comment type="function">
    <text evidence="12 13">RNA polymerase that catalyzes the synthesis of short RNA molecules used as primers for DNA polymerase during DNA replication.</text>
</comment>
<name>A0A1M5AV17_9FIRM</name>
<evidence type="ECO:0000313" key="16">
    <source>
        <dbReference type="EMBL" id="SHF34060.1"/>
    </source>
</evidence>
<evidence type="ECO:0000256" key="8">
    <source>
        <dbReference type="ARBA" id="ARBA00022833"/>
    </source>
</evidence>
<evidence type="ECO:0000256" key="9">
    <source>
        <dbReference type="ARBA" id="ARBA00022842"/>
    </source>
</evidence>
<dbReference type="Pfam" id="PF08275">
    <property type="entry name" value="DNAG_N"/>
    <property type="match status" value="1"/>
</dbReference>
<feature type="domain" description="Toprim" evidence="15">
    <location>
        <begin position="258"/>
        <end position="339"/>
    </location>
</feature>
<keyword evidence="2 12" id="KW-0639">Primosome</keyword>
<keyword evidence="3 12" id="KW-0808">Transferase</keyword>
<keyword evidence="6 12" id="KW-0479">Metal-binding</keyword>
<dbReference type="GO" id="GO:0005737">
    <property type="term" value="C:cytoplasm"/>
    <property type="evidence" value="ECO:0007669"/>
    <property type="project" value="TreeGrafter"/>
</dbReference>
<dbReference type="InterPro" id="IPR036977">
    <property type="entry name" value="DNA_primase_Znf_CHC2"/>
</dbReference>
<dbReference type="HAMAP" id="MF_00974">
    <property type="entry name" value="DNA_primase_DnaG"/>
    <property type="match status" value="1"/>
</dbReference>
<keyword evidence="5 12" id="KW-0235">DNA replication</keyword>
<dbReference type="PROSITE" id="PS50880">
    <property type="entry name" value="TOPRIM"/>
    <property type="match status" value="1"/>
</dbReference>
<evidence type="ECO:0000256" key="4">
    <source>
        <dbReference type="ARBA" id="ARBA00022695"/>
    </source>
</evidence>
<evidence type="ECO:0000256" key="1">
    <source>
        <dbReference type="ARBA" id="ARBA00022478"/>
    </source>
</evidence>
<sequence length="604" mass="67231">MAGRIPDAVIEEIRQRSDIVEVVSRYVRLEKRGKNYLALCPFHQEKTPSFTVSPEKQAFHCFGCGVGGNVFKFLMMVEGLSFPDAVKSLGAKVGVEVPEEASPAELARQGKKDRAFKIYGLVRDFYRILLGKDIGARALQYLESRNLSGAARETFQLGYAPPGWDNLIKFLAARGIREEEMVKLGLAQTRETGGCYDRFRNRVMFPIWDSQGRVVGFGGRTMGDDNPKYLNSPEGEFFNKGQLLYGLHIARKGIREIGYAVLMEGYMDVVSTYQHGVTNAVASLGTAFTRDQAKLLMAYTHDVVIAYDADAAGVKAAVRAAEILQNSGCQVRIATIPGAKDPDEFIQKNGLAGWQKIIENAVPLVQYKLMQAVKTYGLQNKRKVLQEVLPNLAAVASPIELEEAIKQTATVLQVNWETVLEEIKSFRKNTRKISQIGDNSVKNSHNIASTSNSLSTAQPRDARSHAEAGILRFALENKVWLERIVAELGREFFQNRDYQGIFDAYLASGVEQPLSGLFDLLDEPRQRVLSSILVQEIPGENIDQMVTDFITTIKKSSEKARLENLLAQLAAAERAGDTEKVRSLSRQIHMTMNKTEWPERGVAT</sequence>
<comment type="domain">
    <text evidence="12">Contains an N-terminal zinc-binding domain, a central core domain that contains the primase activity, and a C-terminal DnaB-binding domain.</text>
</comment>
<dbReference type="PANTHER" id="PTHR30313">
    <property type="entry name" value="DNA PRIMASE"/>
    <property type="match status" value="1"/>
</dbReference>